<name>A0A9X3Z3A9_9BACL</name>
<dbReference type="GO" id="GO:0004519">
    <property type="term" value="F:endonuclease activity"/>
    <property type="evidence" value="ECO:0007669"/>
    <property type="project" value="UniProtKB-KW"/>
</dbReference>
<dbReference type="Gene3D" id="3.60.10.10">
    <property type="entry name" value="Endonuclease/exonuclease/phosphatase"/>
    <property type="match status" value="1"/>
</dbReference>
<evidence type="ECO:0000313" key="2">
    <source>
        <dbReference type="EMBL" id="MDA5108691.1"/>
    </source>
</evidence>
<comment type="caution">
    <text evidence="2">The sequence shown here is derived from an EMBL/GenBank/DDBJ whole genome shotgun (WGS) entry which is preliminary data.</text>
</comment>
<dbReference type="AlphaFoldDB" id="A0A9X3Z3A9"/>
<keyword evidence="2" id="KW-0255">Endonuclease</keyword>
<proteinExistence type="predicted"/>
<dbReference type="RefSeq" id="WP_044899625.1">
    <property type="nucleotide sequence ID" value="NZ_JAPYYP010000009.1"/>
</dbReference>
<dbReference type="PANTHER" id="PTHR14859:SF15">
    <property type="entry name" value="ENDONUCLEASE_EXONUCLEASE_PHOSPHATASE DOMAIN-CONTAINING PROTEIN"/>
    <property type="match status" value="1"/>
</dbReference>
<dbReference type="PANTHER" id="PTHR14859">
    <property type="entry name" value="CALCOFLUOR WHITE HYPERSENSITIVE PROTEIN PRECURSOR"/>
    <property type="match status" value="1"/>
</dbReference>
<dbReference type="InterPro" id="IPR051916">
    <property type="entry name" value="GPI-anchor_lipid_remodeler"/>
</dbReference>
<keyword evidence="3" id="KW-1185">Reference proteome</keyword>
<gene>
    <name evidence="2" type="ORF">O3V59_09980</name>
</gene>
<feature type="domain" description="Endonuclease/exonuclease/phosphatase" evidence="1">
    <location>
        <begin position="5"/>
        <end position="209"/>
    </location>
</feature>
<protein>
    <submittedName>
        <fullName evidence="2">Endonuclease/exonuclease/phosphatase family protein</fullName>
    </submittedName>
</protein>
<organism evidence="2 3">
    <name type="scientific">Brevibacillus thermoruber</name>
    <dbReference type="NCBI Taxonomy" id="33942"/>
    <lineage>
        <taxon>Bacteria</taxon>
        <taxon>Bacillati</taxon>
        <taxon>Bacillota</taxon>
        <taxon>Bacilli</taxon>
        <taxon>Bacillales</taxon>
        <taxon>Paenibacillaceae</taxon>
        <taxon>Brevibacillus</taxon>
    </lineage>
</organism>
<dbReference type="Proteomes" id="UP001151071">
    <property type="component" value="Unassembled WGS sequence"/>
</dbReference>
<keyword evidence="2" id="KW-0378">Hydrolase</keyword>
<keyword evidence="2" id="KW-0540">Nuclease</keyword>
<sequence>MVRVVSYNIHSGRDLFWRKRLNEMAATLRELQADVIGLQEVHQNGKYGFQAAYLADALEYEFAFAPSIPIADGYYGNALLTRLPVDHVGRLDLPARKEKRCVLQASLFCSGTRVSFWVTHCSLNQASRLEQMKLLTDKAAKKNTPLLLMGDFNALNVSFAPMLTDCALATGQDHLATLPAFRRRIDYLFASSHWRIKHYAVAPVKWSDHVPIIAELELLPPVPAK</sequence>
<evidence type="ECO:0000313" key="3">
    <source>
        <dbReference type="Proteomes" id="UP001151071"/>
    </source>
</evidence>
<dbReference type="GO" id="GO:0016020">
    <property type="term" value="C:membrane"/>
    <property type="evidence" value="ECO:0007669"/>
    <property type="project" value="GOC"/>
</dbReference>
<evidence type="ECO:0000259" key="1">
    <source>
        <dbReference type="Pfam" id="PF03372"/>
    </source>
</evidence>
<accession>A0A9X3Z3A9</accession>
<dbReference type="GO" id="GO:0006506">
    <property type="term" value="P:GPI anchor biosynthetic process"/>
    <property type="evidence" value="ECO:0007669"/>
    <property type="project" value="TreeGrafter"/>
</dbReference>
<dbReference type="InterPro" id="IPR005135">
    <property type="entry name" value="Endo/exonuclease/phosphatase"/>
</dbReference>
<dbReference type="EMBL" id="JAPYYP010000009">
    <property type="protein sequence ID" value="MDA5108691.1"/>
    <property type="molecule type" value="Genomic_DNA"/>
</dbReference>
<dbReference type="InterPro" id="IPR036691">
    <property type="entry name" value="Endo/exonu/phosph_ase_sf"/>
</dbReference>
<reference evidence="2" key="1">
    <citation type="submission" date="2022-12" db="EMBL/GenBank/DDBJ databases">
        <title>Draft genome sequence of the thermophilic strain Brevibacillus thermoruber HT42, isolated from Los Humeros, Puebla, Mexico, with biotechnological potential.</title>
        <authorList>
            <person name="Lara Sanchez J."/>
            <person name="Solis Palacios R."/>
            <person name="Bustos Baena A.S."/>
            <person name="Ruz Baez A.E."/>
            <person name="Espinosa Luna G."/>
            <person name="Oliart Ros R.M."/>
        </authorList>
    </citation>
    <scope>NUCLEOTIDE SEQUENCE</scope>
    <source>
        <strain evidence="2">HT42</strain>
    </source>
</reference>
<dbReference type="Pfam" id="PF03372">
    <property type="entry name" value="Exo_endo_phos"/>
    <property type="match status" value="1"/>
</dbReference>
<dbReference type="SUPFAM" id="SSF56219">
    <property type="entry name" value="DNase I-like"/>
    <property type="match status" value="1"/>
</dbReference>